<dbReference type="Pfam" id="PF25036">
    <property type="entry name" value="VPS13_VAB"/>
    <property type="match status" value="2"/>
</dbReference>
<feature type="domain" description="Vacuolar protein sorting-associated protein 13 VPS13 adaptor binding" evidence="2">
    <location>
        <begin position="406"/>
        <end position="730"/>
    </location>
</feature>
<dbReference type="InterPro" id="IPR026847">
    <property type="entry name" value="VPS13"/>
</dbReference>
<sequence length="1465" mass="164192">MLTHCLLIPFYTIISIVIEIFNHLPIPVELYYKRLDLQILEGAAAAIPGEEEEEWSLLGVARPKSEFEIPLFVAYHCRIYLCPVGLGYFICETALKWEELSKEDSRQKVFSCKAKHATEPNFNIKVICDDVAFAKTAIKIPEGTPNYVLNLHPPVILHNYLPYSIVYALEEKSADILQRSVGQPITMTVAVDILQRSVGQPITMTVAVDILQRSVGQPITMTVAVNILQRSVGQPITMTVAVDILQRSVGQPITMTVAVNILQRSVGQPITMTVAVNILQRSVGQPITMTVAVNILQRSVGQPITMTVAVDILQRSVGQPITMTVAVNILQRSVEQPITMTVAVDILQRSVEQPITMTVAVDILQRSVGQPITMTVAVNILQRSVEQPITMTVAVDILQRSTTPPATLGAGENLPMFTVRDDQSQKLHIQMYDYLSADWEGFLNISRQLKPYESVVMETNDHEEDRYKYLSLSVHTTHANSMDIFLYSPYWFVNKTELPVDFRGSRSRLVYENQTSSSPILFCFGSKKKKRAKIRVFGSDWSQSFSLDTVGSSGVVTCKDKGHDRIYQFWLEIKMSNLTLTKIVTLMPYFLVLNKTNETLSFLEEDLKAAVWVDVKPNECIPYWPGTKSMKMFVKISDSRLTSQHFSVDKPHSTVLRMEHGTALTVDVSGGTEGPTTITLTPYTNGSAPVRIDNLCDDDVFIKVSQKNSNNVMLITSQQSLLYTWDDPTVERTLWWNLYNRNKPSFPAMISKDDSNKVNVSIESVRRSSLPGDGEYVEGEDDSVYSTDEDDKDKPDGLIEHPLMNKTEKTTIYWVSYLDGLQRVLLFTQNKNIAQIAKKANIAEQANMELFVALEGIGASLINSKYEEVAYAAITSSIAKWEVESKPGKWKLMNIELGAILEDRWRNDEDRIVVEDAVEVDNQLPDAFFTSVIYPAPLPKHVIRKSGTKPLIELSVMRRQVPENNVDTFRYVKVLIQQTNIRIDKGFLLSVVDIFSTLGEPTEELNEDGSHVTREMVQLRQDLGRVNETLKQTLAYMVAEQPQKSYFEYLHLSPLKLGISFSLSGVPHVSSGEERSFKSDIIGFFINSVGATITDIRDIEIKLAYFERTNILMSTQQLLSEVRGHYISQAIRQGYILLLGLDVLGNPYGLFKDFSEGIGDLFYEPYMGAVQGPGEFAEGLARGVQSLLGHAVGGTAGVVARITGSAGKALASISFDEEFKKRRNRRMQTHPDNLPESLLLAGKGFVLGVVMGISGVIVKPIQGAQEEGIKGFLKGIGKGILGLIVRPTGGIFDMVSMTFDAIRRAADMGEHVVYRIRQPRFINPHVGVKPFSPYLAIGNMLLFNLSKGRYKDSDIYFAHASLKSDKKDNPDVVILTDRQMMLLEKCRFWGGWDVEEAYFYENIVGVPVLSDDKIIFKVKDGDDNVFSAQTVDMYSDDEKVLKWLHLKLEKAIMLHREETLTLGIE</sequence>
<reference evidence="5" key="1">
    <citation type="submission" date="2025-08" db="UniProtKB">
        <authorList>
            <consortium name="RefSeq"/>
        </authorList>
    </citation>
    <scope>IDENTIFICATION</scope>
    <source>
        <tissue evidence="5">Testes</tissue>
    </source>
</reference>
<dbReference type="GeneID" id="100375571"/>
<dbReference type="PANTHER" id="PTHR16166:SF146">
    <property type="entry name" value="VACUOLAR PROTEIN SORTING-ASSOCIATED PROTEIN 13A-LIKE ISOFORM X1"/>
    <property type="match status" value="1"/>
</dbReference>
<dbReference type="Pfam" id="PF25037">
    <property type="entry name" value="VPS13_C"/>
    <property type="match status" value="1"/>
</dbReference>
<evidence type="ECO:0000313" key="5">
    <source>
        <dbReference type="RefSeq" id="XP_006815972.1"/>
    </source>
</evidence>
<dbReference type="PANTHER" id="PTHR16166">
    <property type="entry name" value="VACUOLAR PROTEIN SORTING-ASSOCIATED PROTEIN VPS13"/>
    <property type="match status" value="1"/>
</dbReference>
<feature type="domain" description="Intermembrane lipid transfer protein VPS13-like C-terminal" evidence="3">
    <location>
        <begin position="1316"/>
        <end position="1421"/>
    </location>
</feature>
<feature type="domain" description="Vacuolar protein sorting-associated protein 13 VPS13 adaptor binding" evidence="2">
    <location>
        <begin position="59"/>
        <end position="209"/>
    </location>
</feature>
<evidence type="ECO:0000256" key="1">
    <source>
        <dbReference type="SAM" id="MobiDB-lite"/>
    </source>
</evidence>
<proteinExistence type="predicted"/>
<evidence type="ECO:0000313" key="4">
    <source>
        <dbReference type="Proteomes" id="UP000694865"/>
    </source>
</evidence>
<keyword evidence="4" id="KW-1185">Reference proteome</keyword>
<gene>
    <name evidence="5" type="primary">LOC100375571</name>
</gene>
<feature type="region of interest" description="Disordered" evidence="1">
    <location>
        <begin position="769"/>
        <end position="797"/>
    </location>
</feature>
<dbReference type="InterPro" id="IPR009543">
    <property type="entry name" value="VPS13_VAB"/>
</dbReference>
<dbReference type="InterPro" id="IPR056748">
    <property type="entry name" value="VPS13-like_C"/>
</dbReference>
<organism evidence="4 5">
    <name type="scientific">Saccoglossus kowalevskii</name>
    <name type="common">Acorn worm</name>
    <dbReference type="NCBI Taxonomy" id="10224"/>
    <lineage>
        <taxon>Eukaryota</taxon>
        <taxon>Metazoa</taxon>
        <taxon>Hemichordata</taxon>
        <taxon>Enteropneusta</taxon>
        <taxon>Harrimaniidae</taxon>
        <taxon>Saccoglossus</taxon>
    </lineage>
</organism>
<protein>
    <submittedName>
        <fullName evidence="5">Vacuolar protein sorting-associated protein 13A-like</fullName>
    </submittedName>
</protein>
<evidence type="ECO:0000259" key="2">
    <source>
        <dbReference type="Pfam" id="PF25036"/>
    </source>
</evidence>
<feature type="compositionally biased region" description="Acidic residues" evidence="1">
    <location>
        <begin position="775"/>
        <end position="791"/>
    </location>
</feature>
<evidence type="ECO:0000259" key="3">
    <source>
        <dbReference type="Pfam" id="PF25037"/>
    </source>
</evidence>
<dbReference type="Proteomes" id="UP000694865">
    <property type="component" value="Unplaced"/>
</dbReference>
<dbReference type="RefSeq" id="XP_006815972.1">
    <property type="nucleotide sequence ID" value="XM_006815909.1"/>
</dbReference>
<accession>A0ABM0M7I1</accession>
<name>A0ABM0M7I1_SACKO</name>